<keyword evidence="2" id="KW-0479">Metal-binding</keyword>
<dbReference type="InterPro" id="IPR006124">
    <property type="entry name" value="Metalloenzyme"/>
</dbReference>
<protein>
    <submittedName>
        <fullName evidence="6">Phosphopentomutase</fullName>
    </submittedName>
</protein>
<name>A0A1M7XY94_9FIRM</name>
<evidence type="ECO:0000256" key="4">
    <source>
        <dbReference type="ARBA" id="ARBA00023235"/>
    </source>
</evidence>
<dbReference type="PANTHER" id="PTHR21110:SF0">
    <property type="entry name" value="PHOSPHOPENTOMUTASE"/>
    <property type="match status" value="1"/>
</dbReference>
<dbReference type="PIRSF" id="PIRSF001491">
    <property type="entry name" value="Ppentomutase"/>
    <property type="match status" value="1"/>
</dbReference>
<dbReference type="InterPro" id="IPR017850">
    <property type="entry name" value="Alkaline_phosphatase_core_sf"/>
</dbReference>
<evidence type="ECO:0000313" key="7">
    <source>
        <dbReference type="Proteomes" id="UP000184612"/>
    </source>
</evidence>
<dbReference type="GO" id="GO:0000287">
    <property type="term" value="F:magnesium ion binding"/>
    <property type="evidence" value="ECO:0007669"/>
    <property type="project" value="InterPro"/>
</dbReference>
<accession>A0A1M7XY94</accession>
<dbReference type="SUPFAM" id="SSF53649">
    <property type="entry name" value="Alkaline phosphatase-like"/>
    <property type="match status" value="1"/>
</dbReference>
<evidence type="ECO:0000256" key="1">
    <source>
        <dbReference type="ARBA" id="ARBA00010373"/>
    </source>
</evidence>
<dbReference type="GO" id="GO:0043094">
    <property type="term" value="P:metabolic compound salvage"/>
    <property type="evidence" value="ECO:0007669"/>
    <property type="project" value="InterPro"/>
</dbReference>
<dbReference type="Pfam" id="PF01676">
    <property type="entry name" value="Metalloenzyme"/>
    <property type="match status" value="1"/>
</dbReference>
<dbReference type="GO" id="GO:0008973">
    <property type="term" value="F:phosphopentomutase activity"/>
    <property type="evidence" value="ECO:0007669"/>
    <property type="project" value="InterPro"/>
</dbReference>
<evidence type="ECO:0000313" key="6">
    <source>
        <dbReference type="EMBL" id="SHO43936.1"/>
    </source>
</evidence>
<dbReference type="InterPro" id="IPR010045">
    <property type="entry name" value="DeoB"/>
</dbReference>
<dbReference type="InterPro" id="IPR024052">
    <property type="entry name" value="Phosphopentomutase_DeoB_cap_sf"/>
</dbReference>
<dbReference type="OrthoDB" id="9769930at2"/>
<dbReference type="STRING" id="1121345.SAMN02745217_00409"/>
<feature type="domain" description="Metalloenzyme" evidence="5">
    <location>
        <begin position="3"/>
        <end position="389"/>
    </location>
</feature>
<evidence type="ECO:0000259" key="5">
    <source>
        <dbReference type="Pfam" id="PF01676"/>
    </source>
</evidence>
<evidence type="ECO:0000256" key="2">
    <source>
        <dbReference type="ARBA" id="ARBA00022723"/>
    </source>
</evidence>
<comment type="similarity">
    <text evidence="1">Belongs to the phosphopentomutase family.</text>
</comment>
<dbReference type="CDD" id="cd16009">
    <property type="entry name" value="PPM"/>
    <property type="match status" value="1"/>
</dbReference>
<keyword evidence="7" id="KW-1185">Reference proteome</keyword>
<dbReference type="AlphaFoldDB" id="A0A1M7XY94"/>
<keyword evidence="3" id="KW-0464">Manganese</keyword>
<gene>
    <name evidence="6" type="ORF">SAMN02745217_00409</name>
</gene>
<dbReference type="GO" id="GO:0005829">
    <property type="term" value="C:cytosol"/>
    <property type="evidence" value="ECO:0007669"/>
    <property type="project" value="TreeGrafter"/>
</dbReference>
<keyword evidence="4" id="KW-0413">Isomerase</keyword>
<dbReference type="RefSeq" id="WP_073587130.1">
    <property type="nucleotide sequence ID" value="NZ_FRFD01000003.1"/>
</dbReference>
<dbReference type="Gene3D" id="3.40.720.10">
    <property type="entry name" value="Alkaline Phosphatase, subunit A"/>
    <property type="match status" value="1"/>
</dbReference>
<dbReference type="Gene3D" id="3.30.70.1250">
    <property type="entry name" value="Phosphopentomutase"/>
    <property type="match status" value="1"/>
</dbReference>
<dbReference type="NCBIfam" id="NF009049">
    <property type="entry name" value="PRK12383.1"/>
    <property type="match status" value="1"/>
</dbReference>
<dbReference type="EMBL" id="FRFD01000003">
    <property type="protein sequence ID" value="SHO43936.1"/>
    <property type="molecule type" value="Genomic_DNA"/>
</dbReference>
<dbReference type="PANTHER" id="PTHR21110">
    <property type="entry name" value="PHOSPHOPENTOMUTASE"/>
    <property type="match status" value="1"/>
</dbReference>
<sequence>MNKRCIVIVLDGLGIGETEDVAKVRPQDRGANTLKSILNHGKDLKIPNLTRLGLLEALAYGEEKDYSNWDYSAFSRIRFAHYGADTFFGHHEIMGSKPNKPIPQRFNDTIESVYKALMESGYQVEKIGEDKEQILLVNKILTVADNIECDLGSAFNVTASLDHIPFEDVVKAGRIVRSAVKVPRVIAFAGRGINIERILEAKEYKGEYVGINAPKSGVYDNDYHCIHLGFGIDAQEQVPHLLSKKGIDTYLIGKVADIIENKEENTFSMVPTANVLEKVLELMDKTGFICANVQETDLSGHAQDVNRYASVLNIADEYIGKIIHKMTEEDVLMVIADHGNDPMIGHSKHTREYVPLLIYGQPLTRRGKIMQQDTLANVGATVCSFFECEAPVFGNAIII</sequence>
<evidence type="ECO:0000256" key="3">
    <source>
        <dbReference type="ARBA" id="ARBA00023211"/>
    </source>
</evidence>
<reference evidence="6 7" key="1">
    <citation type="submission" date="2016-12" db="EMBL/GenBank/DDBJ databases">
        <authorList>
            <person name="Song W.-J."/>
            <person name="Kurnit D.M."/>
        </authorList>
    </citation>
    <scope>NUCLEOTIDE SEQUENCE [LARGE SCALE GENOMIC DNA]</scope>
    <source>
        <strain evidence="6 7">DSM 12503</strain>
    </source>
</reference>
<proteinExistence type="inferred from homology"/>
<dbReference type="Proteomes" id="UP000184612">
    <property type="component" value="Unassembled WGS sequence"/>
</dbReference>
<organism evidence="6 7">
    <name type="scientific">Anaerocolumna xylanovorans DSM 12503</name>
    <dbReference type="NCBI Taxonomy" id="1121345"/>
    <lineage>
        <taxon>Bacteria</taxon>
        <taxon>Bacillati</taxon>
        <taxon>Bacillota</taxon>
        <taxon>Clostridia</taxon>
        <taxon>Lachnospirales</taxon>
        <taxon>Lachnospiraceae</taxon>
        <taxon>Anaerocolumna</taxon>
    </lineage>
</organism>
<dbReference type="GO" id="GO:0009117">
    <property type="term" value="P:nucleotide metabolic process"/>
    <property type="evidence" value="ECO:0007669"/>
    <property type="project" value="InterPro"/>
</dbReference>